<dbReference type="RefSeq" id="WP_277193662.1">
    <property type="nucleotide sequence ID" value="NZ_JAROAV010000057.1"/>
</dbReference>
<gene>
    <name evidence="1" type="ORF">P4R38_19575</name>
</gene>
<dbReference type="PANTHER" id="PTHR12526:SF635">
    <property type="entry name" value="GLYCOSYL TRANSFERASE GROUP 1"/>
    <property type="match status" value="1"/>
</dbReference>
<dbReference type="PANTHER" id="PTHR12526">
    <property type="entry name" value="GLYCOSYLTRANSFERASE"/>
    <property type="match status" value="1"/>
</dbReference>
<accession>A0ABT6CGM3</accession>
<dbReference type="CDD" id="cd03801">
    <property type="entry name" value="GT4_PimA-like"/>
    <property type="match status" value="1"/>
</dbReference>
<evidence type="ECO:0000313" key="1">
    <source>
        <dbReference type="EMBL" id="MDF8266456.1"/>
    </source>
</evidence>
<dbReference type="Gene3D" id="3.40.50.2000">
    <property type="entry name" value="Glycogen Phosphorylase B"/>
    <property type="match status" value="2"/>
</dbReference>
<keyword evidence="2" id="KW-1185">Reference proteome</keyword>
<dbReference type="SUPFAM" id="SSF53756">
    <property type="entry name" value="UDP-Glycosyltransferase/glycogen phosphorylase"/>
    <property type="match status" value="1"/>
</dbReference>
<evidence type="ECO:0000313" key="2">
    <source>
        <dbReference type="Proteomes" id="UP001528912"/>
    </source>
</evidence>
<sequence>MITRPVYAASLEAALADDPETAAHLTVRYHDLPARVLRHKKRGFDLYWYYSWWQRELASVARELHVMHRFDVAHHVTFANDWLPCGVAALKDVPLVWGPVGGATAAPWRLARWLGPRAVATEVVRTTASEAFRRAFTDRVARRASLVVAQNGDVARRFRRARRTVVEPNAAFEGTEYAGGVAAEREPGLAVFVGRLIPWKGARLAIATLAEPDLHDWRLEIYGTGPLEPSLRAYAGSLGVADRVTFHGHRPRAEVLEAYRRAQVMLFPSMHDSAGWAVGEASSAGCPVVCLDIGGPPVLAGLNGHVVTPSEDVVPALARAVLDAAASGGEPHRRWASDRLPALVSGWYADALANPCPGR</sequence>
<proteinExistence type="predicted"/>
<comment type="caution">
    <text evidence="1">The sequence shown here is derived from an EMBL/GenBank/DDBJ whole genome shotgun (WGS) entry which is preliminary data.</text>
</comment>
<name>A0ABT6CGM3_9MICO</name>
<dbReference type="Pfam" id="PF13692">
    <property type="entry name" value="Glyco_trans_1_4"/>
    <property type="match status" value="1"/>
</dbReference>
<protein>
    <submittedName>
        <fullName evidence="1">Glycosyltransferase</fullName>
    </submittedName>
</protein>
<organism evidence="1 2">
    <name type="scientific">Luteipulveratus flavus</name>
    <dbReference type="NCBI Taxonomy" id="3031728"/>
    <lineage>
        <taxon>Bacteria</taxon>
        <taxon>Bacillati</taxon>
        <taxon>Actinomycetota</taxon>
        <taxon>Actinomycetes</taxon>
        <taxon>Micrococcales</taxon>
        <taxon>Dermacoccaceae</taxon>
        <taxon>Luteipulveratus</taxon>
    </lineage>
</organism>
<dbReference type="EMBL" id="JAROAV010000057">
    <property type="protein sequence ID" value="MDF8266456.1"/>
    <property type="molecule type" value="Genomic_DNA"/>
</dbReference>
<reference evidence="1 2" key="1">
    <citation type="submission" date="2023-03" db="EMBL/GenBank/DDBJ databases">
        <title>YIM 133296 draft genome.</title>
        <authorList>
            <person name="Xiong L."/>
        </authorList>
    </citation>
    <scope>NUCLEOTIDE SEQUENCE [LARGE SCALE GENOMIC DNA]</scope>
    <source>
        <strain evidence="1 2">YIM 133296</strain>
    </source>
</reference>
<dbReference type="Proteomes" id="UP001528912">
    <property type="component" value="Unassembled WGS sequence"/>
</dbReference>